<dbReference type="EMBL" id="JAHLJV010000016">
    <property type="protein sequence ID" value="KAK1595257.1"/>
    <property type="molecule type" value="Genomic_DNA"/>
</dbReference>
<evidence type="ECO:0000313" key="3">
    <source>
        <dbReference type="EMBL" id="KAK1595257.1"/>
    </source>
</evidence>
<reference evidence="3" key="1">
    <citation type="submission" date="2021-06" db="EMBL/GenBank/DDBJ databases">
        <title>Comparative genomics, transcriptomics and evolutionary studies reveal genomic signatures of adaptation to plant cell wall in hemibiotrophic fungi.</title>
        <authorList>
            <consortium name="DOE Joint Genome Institute"/>
            <person name="Baroncelli R."/>
            <person name="Diaz J.F."/>
            <person name="Benocci T."/>
            <person name="Peng M."/>
            <person name="Battaglia E."/>
            <person name="Haridas S."/>
            <person name="Andreopoulos W."/>
            <person name="Labutti K."/>
            <person name="Pangilinan J."/>
            <person name="Floch G.L."/>
            <person name="Makela M.R."/>
            <person name="Henrissat B."/>
            <person name="Grigoriev I.V."/>
            <person name="Crouch J.A."/>
            <person name="De Vries R.P."/>
            <person name="Sukno S.A."/>
            <person name="Thon M.R."/>
        </authorList>
    </citation>
    <scope>NUCLEOTIDE SEQUENCE</scope>
    <source>
        <strain evidence="3">CBS 125086</strain>
    </source>
</reference>
<feature type="region of interest" description="Disordered" evidence="1">
    <location>
        <begin position="24"/>
        <end position="48"/>
    </location>
</feature>
<dbReference type="Pfam" id="PF20150">
    <property type="entry name" value="2EXR"/>
    <property type="match status" value="1"/>
</dbReference>
<accession>A0AAD8Q505</accession>
<dbReference type="GeneID" id="85447707"/>
<feature type="domain" description="2EXR" evidence="2">
    <location>
        <begin position="65"/>
        <end position="125"/>
    </location>
</feature>
<dbReference type="Proteomes" id="UP001230504">
    <property type="component" value="Unassembled WGS sequence"/>
</dbReference>
<protein>
    <recommendedName>
        <fullName evidence="2">2EXR domain-containing protein</fullName>
    </recommendedName>
</protein>
<evidence type="ECO:0000259" key="2">
    <source>
        <dbReference type="Pfam" id="PF20150"/>
    </source>
</evidence>
<evidence type="ECO:0000256" key="1">
    <source>
        <dbReference type="SAM" id="MobiDB-lite"/>
    </source>
</evidence>
<dbReference type="InterPro" id="IPR045518">
    <property type="entry name" value="2EXR"/>
</dbReference>
<name>A0AAD8Q505_9PEZI</name>
<dbReference type="AlphaFoldDB" id="A0AAD8Q505"/>
<comment type="caution">
    <text evidence="3">The sequence shown here is derived from an EMBL/GenBank/DDBJ whole genome shotgun (WGS) entry which is preliminary data.</text>
</comment>
<evidence type="ECO:0000313" key="4">
    <source>
        <dbReference type="Proteomes" id="UP001230504"/>
    </source>
</evidence>
<gene>
    <name evidence="3" type="ORF">LY79DRAFT_668059</name>
</gene>
<sequence length="133" mass="14933">MASRRKKVKAKKIATTKVKGKNTTEIIDDASDDAGGDAGDDAEHGTEKETTMLLQLTQKVPGEDYFHRLPIEVRQMIYALAVIEEGQIWPVQVEARANKFHGSKTATKAFTSLLLTCRGFYEELLSRPDFYRV</sequence>
<organism evidence="3 4">
    <name type="scientific">Colletotrichum navitas</name>
    <dbReference type="NCBI Taxonomy" id="681940"/>
    <lineage>
        <taxon>Eukaryota</taxon>
        <taxon>Fungi</taxon>
        <taxon>Dikarya</taxon>
        <taxon>Ascomycota</taxon>
        <taxon>Pezizomycotina</taxon>
        <taxon>Sordariomycetes</taxon>
        <taxon>Hypocreomycetidae</taxon>
        <taxon>Glomerellales</taxon>
        <taxon>Glomerellaceae</taxon>
        <taxon>Colletotrichum</taxon>
        <taxon>Colletotrichum graminicola species complex</taxon>
    </lineage>
</organism>
<feature type="compositionally biased region" description="Acidic residues" evidence="1">
    <location>
        <begin position="26"/>
        <end position="40"/>
    </location>
</feature>
<proteinExistence type="predicted"/>
<keyword evidence="4" id="KW-1185">Reference proteome</keyword>
<dbReference type="RefSeq" id="XP_060416304.1">
    <property type="nucleotide sequence ID" value="XM_060563467.1"/>
</dbReference>